<dbReference type="Proteomes" id="UP000003880">
    <property type="component" value="Unassembled WGS sequence"/>
</dbReference>
<organism evidence="1 2">
    <name type="scientific">Citrobacter youngae ATCC 29220</name>
    <dbReference type="NCBI Taxonomy" id="500640"/>
    <lineage>
        <taxon>Bacteria</taxon>
        <taxon>Pseudomonadati</taxon>
        <taxon>Pseudomonadota</taxon>
        <taxon>Gammaproteobacteria</taxon>
        <taxon>Enterobacterales</taxon>
        <taxon>Enterobacteriaceae</taxon>
        <taxon>Citrobacter</taxon>
        <taxon>Citrobacter freundii complex</taxon>
    </lineage>
</organism>
<evidence type="ECO:0000313" key="2">
    <source>
        <dbReference type="Proteomes" id="UP000003880"/>
    </source>
</evidence>
<protein>
    <recommendedName>
        <fullName evidence="3">Chemotaxis protein</fullName>
    </recommendedName>
</protein>
<dbReference type="HOGENOM" id="CLU_034836_0_0_6"/>
<evidence type="ECO:0000313" key="1">
    <source>
        <dbReference type="EMBL" id="EFE06339.1"/>
    </source>
</evidence>
<dbReference type="eggNOG" id="ENOG502Z9HF">
    <property type="taxonomic scope" value="Bacteria"/>
</dbReference>
<reference evidence="1 2" key="1">
    <citation type="submission" date="2010-02" db="EMBL/GenBank/DDBJ databases">
        <authorList>
            <person name="Weinstock G."/>
            <person name="Sodergren E."/>
            <person name="Clifton S."/>
            <person name="Fulton L."/>
            <person name="Fulton B."/>
            <person name="Courtney L."/>
            <person name="Fronick C."/>
            <person name="Harrison M."/>
            <person name="Strong C."/>
            <person name="Farmer C."/>
            <person name="Delahaunty K."/>
            <person name="Markovic C."/>
            <person name="Hall O."/>
            <person name="Minx P."/>
            <person name="Tomlinson C."/>
            <person name="Mitreva M."/>
            <person name="Nelson J."/>
            <person name="Hou S."/>
            <person name="Wollam A."/>
            <person name="Pepin K.H."/>
            <person name="Johnson M."/>
            <person name="Bhonagiri V."/>
            <person name="Zhang X."/>
            <person name="Suruliraj S."/>
            <person name="Warren W."/>
            <person name="Chinwalla A."/>
            <person name="Mardis E.R."/>
            <person name="Wilson R.K."/>
        </authorList>
    </citation>
    <scope>NUCLEOTIDE SEQUENCE [LARGE SCALE GENOMIC DNA]</scope>
    <source>
        <strain evidence="1 2">ATCC 29220</strain>
    </source>
</reference>
<dbReference type="EMBL" id="ABWL02000023">
    <property type="protein sequence ID" value="EFE06339.1"/>
    <property type="molecule type" value="Genomic_DNA"/>
</dbReference>
<evidence type="ECO:0008006" key="3">
    <source>
        <dbReference type="Google" id="ProtNLM"/>
    </source>
</evidence>
<accession>D4BIU5</accession>
<proteinExistence type="predicted"/>
<dbReference type="RefSeq" id="WP_006687652.1">
    <property type="nucleotide sequence ID" value="NZ_GG730302.1"/>
</dbReference>
<comment type="caution">
    <text evidence="1">The sequence shown here is derived from an EMBL/GenBank/DDBJ whole genome shotgun (WGS) entry which is preliminary data.</text>
</comment>
<gene>
    <name evidence="1" type="ORF">CIT292_10462</name>
</gene>
<name>D4BIU5_9ENTR</name>
<dbReference type="AlphaFoldDB" id="D4BIU5"/>
<sequence length="574" mass="66386">MKLIIKQYLSSLKERSELDVILPSLLSQMGLNVFARPIRGTNEYGVDIAAVGKINQDKECVYLFSVKSGNLTRSTWHSGATDQTLRPSLESILDSYIPHRLPPEHKNKPVVICLCFGGDIQTNVRQEVTGFTNKYTTDNISFEEWNGDKLSDLITEYLLNEDLLPKNWQSLLRKSIALLDEPTSSHQNFRKLVLEISKTIGEDDKSQVRFINTINICLWILYSWCRDENNIESAYISAESAILYVWDAINKNFTLKQKNSFDELISTYQKISEEYVQKCILPFCKNLHAISRAINTRCSIDLNIKLFDILGRVAIHAEWLLYRLQKSHIEFPPSEGENQEQLEIRNQIERISKTIQELVSKNPLLLSPYKDDQAIDISLAAHILLQNSNNDVFLQDWIKNLADRIMFAYKAHIPSIYMHTTTLRNYEEILEYKNDDNHELLREKYTQGSILYPALMILAETLKNSELKADLVEFCTENLKHCTLQYWFPNHTSESYYYNNKEIHGSAFSEITETQYFSIPDILLECKSSSIDNLSAIKYGYAPLLLVASRHYRYPVPLHFFTAIIEDSLDTNKL</sequence>